<feature type="compositionally biased region" description="Basic residues" evidence="4">
    <location>
        <begin position="302"/>
        <end position="315"/>
    </location>
</feature>
<evidence type="ECO:0000256" key="3">
    <source>
        <dbReference type="SAM" id="Coils"/>
    </source>
</evidence>
<evidence type="ECO:0000259" key="5">
    <source>
        <dbReference type="PROSITE" id="PS50106"/>
    </source>
</evidence>
<sequence>MLTISSSSLTPTFRRPVLLRRHHSASSDLYRPRTILIEKAPNTTSYGFSIQTYGFASLNPLSTDESACSLLSLSSESTRSRQSSASNSFCLSSSQIAPIQLVTYVDQVQEQSPAWHAGLRPGSVILSVNDESVEHDDHEALVKRITQASSSLKLVVIQQNINKQITLCEQLQTLHKQLQEKEEELKELCTQEMTDTENTSLGEIKSPSPRLQHLSTEAECSSTFCNDKIPLDWRQSVTTFAHQQKFVLRTLPSKLTPTASNLSAKYVKKRQSNPSYKHQRSLSSSSIVFQCSKPSLFRHHTSLKHSRRANHRRAHSHEGLFTQDQTIDLSVHPKDDSMVKSGCSLAMDLSKSFDKHNHALSSSSSSSSTVNSDEDKSPEKIDNSIKQFKWKLKINK</sequence>
<dbReference type="Pfam" id="PF17820">
    <property type="entry name" value="PDZ_6"/>
    <property type="match status" value="1"/>
</dbReference>
<dbReference type="InterPro" id="IPR036034">
    <property type="entry name" value="PDZ_sf"/>
</dbReference>
<dbReference type="GO" id="GO:0005737">
    <property type="term" value="C:cytoplasm"/>
    <property type="evidence" value="ECO:0007669"/>
    <property type="project" value="UniProtKB-SubCell"/>
</dbReference>
<dbReference type="EMBL" id="CAJNOJ010000015">
    <property type="protein sequence ID" value="CAF0816496.1"/>
    <property type="molecule type" value="Genomic_DNA"/>
</dbReference>
<keyword evidence="2" id="KW-0963">Cytoplasm</keyword>
<dbReference type="Proteomes" id="UP000663828">
    <property type="component" value="Unassembled WGS sequence"/>
</dbReference>
<protein>
    <recommendedName>
        <fullName evidence="5">PDZ domain-containing protein</fullName>
    </recommendedName>
</protein>
<comment type="caution">
    <text evidence="6">The sequence shown here is derived from an EMBL/GenBank/DDBJ whole genome shotgun (WGS) entry which is preliminary data.</text>
</comment>
<feature type="domain" description="PDZ" evidence="5">
    <location>
        <begin position="104"/>
        <end position="160"/>
    </location>
</feature>
<dbReference type="PROSITE" id="PS50106">
    <property type="entry name" value="PDZ"/>
    <property type="match status" value="1"/>
</dbReference>
<dbReference type="SMART" id="SM00228">
    <property type="entry name" value="PDZ"/>
    <property type="match status" value="1"/>
</dbReference>
<evidence type="ECO:0000313" key="9">
    <source>
        <dbReference type="Proteomes" id="UP000663852"/>
    </source>
</evidence>
<evidence type="ECO:0000313" key="6">
    <source>
        <dbReference type="EMBL" id="CAF0816496.1"/>
    </source>
</evidence>
<feature type="region of interest" description="Disordered" evidence="4">
    <location>
        <begin position="302"/>
        <end position="321"/>
    </location>
</feature>
<dbReference type="EMBL" id="CAJNOR010001012">
    <property type="protein sequence ID" value="CAF1056374.1"/>
    <property type="molecule type" value="Genomic_DNA"/>
</dbReference>
<evidence type="ECO:0000256" key="4">
    <source>
        <dbReference type="SAM" id="MobiDB-lite"/>
    </source>
</evidence>
<dbReference type="InterPro" id="IPR052122">
    <property type="entry name" value="Intracell_Traff_Signaling_Reg"/>
</dbReference>
<organism evidence="6 9">
    <name type="scientific">Adineta ricciae</name>
    <name type="common">Rotifer</name>
    <dbReference type="NCBI Taxonomy" id="249248"/>
    <lineage>
        <taxon>Eukaryota</taxon>
        <taxon>Metazoa</taxon>
        <taxon>Spiralia</taxon>
        <taxon>Gnathifera</taxon>
        <taxon>Rotifera</taxon>
        <taxon>Eurotatoria</taxon>
        <taxon>Bdelloidea</taxon>
        <taxon>Adinetida</taxon>
        <taxon>Adinetidae</taxon>
        <taxon>Adineta</taxon>
    </lineage>
</organism>
<feature type="compositionally biased region" description="Basic and acidic residues" evidence="4">
    <location>
        <begin position="373"/>
        <end position="382"/>
    </location>
</feature>
<feature type="coiled-coil region" evidence="3">
    <location>
        <begin position="161"/>
        <end position="195"/>
    </location>
</feature>
<dbReference type="Gene3D" id="2.30.42.10">
    <property type="match status" value="1"/>
</dbReference>
<comment type="subcellular location">
    <subcellularLocation>
        <location evidence="1">Cytoplasm</location>
    </subcellularLocation>
</comment>
<gene>
    <name evidence="6" type="ORF">EDS130_LOCUS5625</name>
    <name evidence="7" type="ORF">XAT740_LOCUS16045</name>
</gene>
<name>A0A813TU82_ADIRI</name>
<proteinExistence type="predicted"/>
<accession>A0A813TU82</accession>
<dbReference type="OrthoDB" id="10041077at2759"/>
<reference evidence="6" key="1">
    <citation type="submission" date="2021-02" db="EMBL/GenBank/DDBJ databases">
        <authorList>
            <person name="Nowell W R."/>
        </authorList>
    </citation>
    <scope>NUCLEOTIDE SEQUENCE</scope>
</reference>
<dbReference type="PANTHER" id="PTHR15963">
    <property type="entry name" value="GENERAL RECEPTOR FOR PHOSPHOINOSITIDES 1-ASSOCIATED SCAFFOLD PROTEIN-RELATED"/>
    <property type="match status" value="1"/>
</dbReference>
<dbReference type="Proteomes" id="UP000663852">
    <property type="component" value="Unassembled WGS sequence"/>
</dbReference>
<dbReference type="SUPFAM" id="SSF50156">
    <property type="entry name" value="PDZ domain-like"/>
    <property type="match status" value="1"/>
</dbReference>
<evidence type="ECO:0000256" key="2">
    <source>
        <dbReference type="ARBA" id="ARBA00022490"/>
    </source>
</evidence>
<evidence type="ECO:0000256" key="1">
    <source>
        <dbReference type="ARBA" id="ARBA00004496"/>
    </source>
</evidence>
<keyword evidence="8" id="KW-1185">Reference proteome</keyword>
<keyword evidence="3" id="KW-0175">Coiled coil</keyword>
<dbReference type="AlphaFoldDB" id="A0A813TU82"/>
<feature type="region of interest" description="Disordered" evidence="4">
    <location>
        <begin position="356"/>
        <end position="382"/>
    </location>
</feature>
<evidence type="ECO:0000313" key="8">
    <source>
        <dbReference type="Proteomes" id="UP000663828"/>
    </source>
</evidence>
<dbReference type="InterPro" id="IPR001478">
    <property type="entry name" value="PDZ"/>
</dbReference>
<dbReference type="InterPro" id="IPR041489">
    <property type="entry name" value="PDZ_6"/>
</dbReference>
<dbReference type="PANTHER" id="PTHR15963:SF5">
    <property type="entry name" value="SHORT SPINDLE 6, ISOFORM A"/>
    <property type="match status" value="1"/>
</dbReference>
<evidence type="ECO:0000313" key="7">
    <source>
        <dbReference type="EMBL" id="CAF1056374.1"/>
    </source>
</evidence>